<keyword evidence="2" id="KW-1133">Transmembrane helix</keyword>
<name>A0A7S0N188_9CRYP</name>
<reference evidence="3" key="1">
    <citation type="submission" date="2021-01" db="EMBL/GenBank/DDBJ databases">
        <authorList>
            <person name="Corre E."/>
            <person name="Pelletier E."/>
            <person name="Niang G."/>
            <person name="Scheremetjew M."/>
            <person name="Finn R."/>
            <person name="Kale V."/>
            <person name="Holt S."/>
            <person name="Cochrane G."/>
            <person name="Meng A."/>
            <person name="Brown T."/>
            <person name="Cohen L."/>
        </authorList>
    </citation>
    <scope>NUCLEOTIDE SEQUENCE</scope>
    <source>
        <strain evidence="3">CCAP979/52</strain>
    </source>
</reference>
<feature type="transmembrane region" description="Helical" evidence="2">
    <location>
        <begin position="6"/>
        <end position="30"/>
    </location>
</feature>
<keyword evidence="2" id="KW-0812">Transmembrane</keyword>
<protein>
    <submittedName>
        <fullName evidence="3">Uncharacterized protein</fullName>
    </submittedName>
</protein>
<keyword evidence="2" id="KW-0472">Membrane</keyword>
<proteinExistence type="predicted"/>
<organism evidence="3">
    <name type="scientific">Cryptomonas curvata</name>
    <dbReference type="NCBI Taxonomy" id="233186"/>
    <lineage>
        <taxon>Eukaryota</taxon>
        <taxon>Cryptophyceae</taxon>
        <taxon>Cryptomonadales</taxon>
        <taxon>Cryptomonadaceae</taxon>
        <taxon>Cryptomonas</taxon>
    </lineage>
</organism>
<gene>
    <name evidence="3" type="ORF">CCUR1050_LOCUS29651</name>
</gene>
<feature type="region of interest" description="Disordered" evidence="1">
    <location>
        <begin position="53"/>
        <end position="73"/>
    </location>
</feature>
<dbReference type="EMBL" id="HBEZ01054039">
    <property type="protein sequence ID" value="CAD8656322.1"/>
    <property type="molecule type" value="Transcribed_RNA"/>
</dbReference>
<evidence type="ECO:0000313" key="3">
    <source>
        <dbReference type="EMBL" id="CAD8656322.1"/>
    </source>
</evidence>
<evidence type="ECO:0000256" key="2">
    <source>
        <dbReference type="SAM" id="Phobius"/>
    </source>
</evidence>
<dbReference type="AlphaFoldDB" id="A0A7S0N188"/>
<sequence>MGVTTAFVSALIVGVPLLIVFIVAMVIWRCNVVSARKKKRIYQLEATPRPPTSVPFIMRENTSQGDDSISESDSSEIRLHSEGAISSATNTEVIVSASFTMAKDYNRNILQTCCCPTAVHNIPHDSYSADDTVTGNHYGFGCQASEWHGHESVDCTWIHLCGSSGVPKKKIAAGCTAQPDLSFSSALDDAAPRLVRTPQLRTRNHPSHPSNADFCSGMNHGVHAWEKN</sequence>
<evidence type="ECO:0000256" key="1">
    <source>
        <dbReference type="SAM" id="MobiDB-lite"/>
    </source>
</evidence>
<accession>A0A7S0N188</accession>